<evidence type="ECO:0000313" key="1">
    <source>
        <dbReference type="EMBL" id="QDT42742.1"/>
    </source>
</evidence>
<keyword evidence="2" id="KW-1185">Reference proteome</keyword>
<reference evidence="1 2" key="1">
    <citation type="submission" date="2019-02" db="EMBL/GenBank/DDBJ databases">
        <title>Deep-cultivation of Planctomycetes and their phenomic and genomic characterization uncovers novel biology.</title>
        <authorList>
            <person name="Wiegand S."/>
            <person name="Jogler M."/>
            <person name="Boedeker C."/>
            <person name="Pinto D."/>
            <person name="Vollmers J."/>
            <person name="Rivas-Marin E."/>
            <person name="Kohn T."/>
            <person name="Peeters S.H."/>
            <person name="Heuer A."/>
            <person name="Rast P."/>
            <person name="Oberbeckmann S."/>
            <person name="Bunk B."/>
            <person name="Jeske O."/>
            <person name="Meyerdierks A."/>
            <person name="Storesund J.E."/>
            <person name="Kallscheuer N."/>
            <person name="Luecker S."/>
            <person name="Lage O.M."/>
            <person name="Pohl T."/>
            <person name="Merkel B.J."/>
            <person name="Hornburger P."/>
            <person name="Mueller R.-W."/>
            <person name="Bruemmer F."/>
            <person name="Labrenz M."/>
            <person name="Spormann A.M."/>
            <person name="Op den Camp H."/>
            <person name="Overmann J."/>
            <person name="Amann R."/>
            <person name="Jetten M.S.M."/>
            <person name="Mascher T."/>
            <person name="Medema M.H."/>
            <person name="Devos D.P."/>
            <person name="Kaster A.-K."/>
            <person name="Ovreas L."/>
            <person name="Rohde M."/>
            <person name="Galperin M.Y."/>
            <person name="Jogler C."/>
        </authorList>
    </citation>
    <scope>NUCLEOTIDE SEQUENCE [LARGE SCALE GENOMIC DNA]</scope>
    <source>
        <strain evidence="1 2">Pan241w</strain>
    </source>
</reference>
<proteinExistence type="predicted"/>
<dbReference type="KEGG" id="gaz:Pan241w_28310"/>
<dbReference type="Proteomes" id="UP000317171">
    <property type="component" value="Chromosome"/>
</dbReference>
<dbReference type="EMBL" id="CP036269">
    <property type="protein sequence ID" value="QDT42742.1"/>
    <property type="molecule type" value="Genomic_DNA"/>
</dbReference>
<dbReference type="AlphaFoldDB" id="A0A517RFT4"/>
<name>A0A517RFT4_9PLAN</name>
<accession>A0A517RFT4</accession>
<protein>
    <submittedName>
        <fullName evidence="1">Uncharacterized protein</fullName>
    </submittedName>
</protein>
<evidence type="ECO:0000313" key="2">
    <source>
        <dbReference type="Proteomes" id="UP000317171"/>
    </source>
</evidence>
<organism evidence="1 2">
    <name type="scientific">Gimesia alba</name>
    <dbReference type="NCBI Taxonomy" id="2527973"/>
    <lineage>
        <taxon>Bacteria</taxon>
        <taxon>Pseudomonadati</taxon>
        <taxon>Planctomycetota</taxon>
        <taxon>Planctomycetia</taxon>
        <taxon>Planctomycetales</taxon>
        <taxon>Planctomycetaceae</taxon>
        <taxon>Gimesia</taxon>
    </lineage>
</organism>
<dbReference type="RefSeq" id="WP_198000511.1">
    <property type="nucleotide sequence ID" value="NZ_CP036269.1"/>
</dbReference>
<sequence length="49" mass="5723">MVHDREYGQREAAREGYPHLTGAEFVNCFCKKYKVIPATPVTRIEFTYV</sequence>
<gene>
    <name evidence="1" type="ORF">Pan241w_28310</name>
</gene>